<dbReference type="NCBIfam" id="TIGR00012">
    <property type="entry name" value="L29"/>
    <property type="match status" value="1"/>
</dbReference>
<dbReference type="GO" id="GO:0022625">
    <property type="term" value="C:cytosolic large ribosomal subunit"/>
    <property type="evidence" value="ECO:0007669"/>
    <property type="project" value="TreeGrafter"/>
</dbReference>
<dbReference type="GO" id="GO:0003735">
    <property type="term" value="F:structural constituent of ribosome"/>
    <property type="evidence" value="ECO:0007669"/>
    <property type="project" value="InterPro"/>
</dbReference>
<dbReference type="SUPFAM" id="SSF46561">
    <property type="entry name" value="Ribosomal protein L29 (L29p)"/>
    <property type="match status" value="1"/>
</dbReference>
<evidence type="ECO:0000256" key="2">
    <source>
        <dbReference type="ARBA" id="ARBA00022980"/>
    </source>
</evidence>
<dbReference type="FunFam" id="1.10.287.310:FF:000001">
    <property type="entry name" value="50S ribosomal protein L29"/>
    <property type="match status" value="1"/>
</dbReference>
<name>A0A6J4V750_9BACT</name>
<dbReference type="HAMAP" id="MF_00374">
    <property type="entry name" value="Ribosomal_uL29"/>
    <property type="match status" value="1"/>
</dbReference>
<dbReference type="Pfam" id="PF00831">
    <property type="entry name" value="Ribosomal_L29"/>
    <property type="match status" value="1"/>
</dbReference>
<dbReference type="PANTHER" id="PTHR10916">
    <property type="entry name" value="60S RIBOSOMAL PROTEIN L35/50S RIBOSOMAL PROTEIN L29"/>
    <property type="match status" value="1"/>
</dbReference>
<dbReference type="InterPro" id="IPR001854">
    <property type="entry name" value="Ribosomal_uL29"/>
</dbReference>
<dbReference type="InterPro" id="IPR036049">
    <property type="entry name" value="Ribosomal_uL29_sf"/>
</dbReference>
<keyword evidence="3 5" id="KW-0687">Ribonucleoprotein</keyword>
<comment type="similarity">
    <text evidence="1 5">Belongs to the universal ribosomal protein uL29 family.</text>
</comment>
<evidence type="ECO:0000256" key="3">
    <source>
        <dbReference type="ARBA" id="ARBA00023274"/>
    </source>
</evidence>
<evidence type="ECO:0000256" key="4">
    <source>
        <dbReference type="ARBA" id="ARBA00035204"/>
    </source>
</evidence>
<sequence>MTPAEIRTMDEANLDQQLTDLHKEWRDLRFAEAVGKLSETHRIREIRKDIARIHTIRTERQIAASVAAGEPLAHRRKDRKRR</sequence>
<dbReference type="AlphaFoldDB" id="A0A6J4V750"/>
<accession>A0A6J4V750</accession>
<dbReference type="EMBL" id="CADCWG010000214">
    <property type="protein sequence ID" value="CAA9567282.1"/>
    <property type="molecule type" value="Genomic_DNA"/>
</dbReference>
<dbReference type="CDD" id="cd00427">
    <property type="entry name" value="Ribosomal_L29_HIP"/>
    <property type="match status" value="1"/>
</dbReference>
<evidence type="ECO:0000313" key="6">
    <source>
        <dbReference type="EMBL" id="CAA9567282.1"/>
    </source>
</evidence>
<gene>
    <name evidence="5" type="primary">rpmC</name>
    <name evidence="6" type="ORF">AVDCRST_MAG49-3246</name>
</gene>
<dbReference type="InterPro" id="IPR050063">
    <property type="entry name" value="Ribosomal_protein_uL29"/>
</dbReference>
<dbReference type="PANTHER" id="PTHR10916:SF0">
    <property type="entry name" value="LARGE RIBOSOMAL SUBUNIT PROTEIN UL29C"/>
    <property type="match status" value="1"/>
</dbReference>
<keyword evidence="2 5" id="KW-0689">Ribosomal protein</keyword>
<evidence type="ECO:0000256" key="5">
    <source>
        <dbReference type="HAMAP-Rule" id="MF_00374"/>
    </source>
</evidence>
<organism evidence="6">
    <name type="scientific">uncultured Thermomicrobiales bacterium</name>
    <dbReference type="NCBI Taxonomy" id="1645740"/>
    <lineage>
        <taxon>Bacteria</taxon>
        <taxon>Pseudomonadati</taxon>
        <taxon>Thermomicrobiota</taxon>
        <taxon>Thermomicrobia</taxon>
        <taxon>Thermomicrobiales</taxon>
        <taxon>environmental samples</taxon>
    </lineage>
</organism>
<evidence type="ECO:0000256" key="1">
    <source>
        <dbReference type="ARBA" id="ARBA00009254"/>
    </source>
</evidence>
<proteinExistence type="inferred from homology"/>
<protein>
    <recommendedName>
        <fullName evidence="4 5">Large ribosomal subunit protein uL29</fullName>
    </recommendedName>
</protein>
<dbReference type="Gene3D" id="1.10.287.310">
    <property type="match status" value="1"/>
</dbReference>
<reference evidence="6" key="1">
    <citation type="submission" date="2020-02" db="EMBL/GenBank/DDBJ databases">
        <authorList>
            <person name="Meier V. D."/>
        </authorList>
    </citation>
    <scope>NUCLEOTIDE SEQUENCE</scope>
    <source>
        <strain evidence="6">AVDCRST_MAG49</strain>
    </source>
</reference>
<dbReference type="GO" id="GO:0006412">
    <property type="term" value="P:translation"/>
    <property type="evidence" value="ECO:0007669"/>
    <property type="project" value="UniProtKB-UniRule"/>
</dbReference>